<evidence type="ECO:0000313" key="10">
    <source>
        <dbReference type="Proteomes" id="UP000218677"/>
    </source>
</evidence>
<dbReference type="EMBL" id="NWUX01000008">
    <property type="protein sequence ID" value="PCF95686.1"/>
    <property type="molecule type" value="Genomic_DNA"/>
</dbReference>
<comment type="catalytic activity">
    <reaction evidence="7">
        <text>an S-substituted L-cysteine + H2O = a thiol + pyruvate + NH4(+)</text>
        <dbReference type="Rhea" id="RHEA:18121"/>
        <dbReference type="ChEBI" id="CHEBI:15361"/>
        <dbReference type="ChEBI" id="CHEBI:15377"/>
        <dbReference type="ChEBI" id="CHEBI:28938"/>
        <dbReference type="ChEBI" id="CHEBI:29256"/>
        <dbReference type="ChEBI" id="CHEBI:58717"/>
        <dbReference type="EC" id="4.4.1.13"/>
    </reaction>
</comment>
<evidence type="ECO:0000256" key="6">
    <source>
        <dbReference type="ARBA" id="ARBA00047517"/>
    </source>
</evidence>
<dbReference type="Proteomes" id="UP000218677">
    <property type="component" value="Unassembled WGS sequence"/>
</dbReference>
<evidence type="ECO:0000256" key="4">
    <source>
        <dbReference type="ARBA" id="ARBA00023239"/>
    </source>
</evidence>
<protein>
    <submittedName>
        <fullName evidence="9">Cystathionine beta-lyase</fullName>
    </submittedName>
</protein>
<dbReference type="CDD" id="cd01534">
    <property type="entry name" value="4RHOD_Repeat_3"/>
    <property type="match status" value="1"/>
</dbReference>
<dbReference type="InterPro" id="IPR001763">
    <property type="entry name" value="Rhodanese-like_dom"/>
</dbReference>
<organism evidence="9 10">
    <name type="scientific">Vreelandella nigrificans</name>
    <dbReference type="NCBI Taxonomy" id="2042704"/>
    <lineage>
        <taxon>Bacteria</taxon>
        <taxon>Pseudomonadati</taxon>
        <taxon>Pseudomonadota</taxon>
        <taxon>Gammaproteobacteria</taxon>
        <taxon>Oceanospirillales</taxon>
        <taxon>Halomonadaceae</taxon>
        <taxon>Vreelandella</taxon>
    </lineage>
</organism>
<dbReference type="GO" id="GO:0047804">
    <property type="term" value="F:cysteine-S-conjugate beta-lyase activity"/>
    <property type="evidence" value="ECO:0007669"/>
    <property type="project" value="UniProtKB-EC"/>
</dbReference>
<dbReference type="PANTHER" id="PTHR43500:SF1">
    <property type="entry name" value="CYSTATHIONINE BETA-LYASE-RELATED"/>
    <property type="match status" value="1"/>
</dbReference>
<name>A0A2A4HLP7_9GAMM</name>
<comment type="similarity">
    <text evidence="2">Belongs to the trans-sulfuration enzymes family.</text>
</comment>
<dbReference type="PROSITE" id="PS50206">
    <property type="entry name" value="RHODANESE_3"/>
    <property type="match status" value="4"/>
</dbReference>
<comment type="caution">
    <text evidence="9">The sequence shown here is derived from an EMBL/GenBank/DDBJ whole genome shotgun (WGS) entry which is preliminary data.</text>
</comment>
<dbReference type="Pfam" id="PF00581">
    <property type="entry name" value="Rhodanese"/>
    <property type="match status" value="4"/>
</dbReference>
<keyword evidence="3" id="KW-0663">Pyridoxal phosphate</keyword>
<evidence type="ECO:0000256" key="2">
    <source>
        <dbReference type="ARBA" id="ARBA00009077"/>
    </source>
</evidence>
<dbReference type="InterPro" id="IPR054542">
    <property type="entry name" value="Cys_met_metab_PP"/>
</dbReference>
<keyword evidence="10" id="KW-1185">Reference proteome</keyword>
<proteinExistence type="inferred from homology"/>
<dbReference type="Gene3D" id="3.40.250.10">
    <property type="entry name" value="Rhodanese-like domain"/>
    <property type="match status" value="4"/>
</dbReference>
<keyword evidence="4 9" id="KW-0456">Lyase</keyword>
<feature type="domain" description="Rhodanese" evidence="8">
    <location>
        <begin position="390"/>
        <end position="476"/>
    </location>
</feature>
<gene>
    <name evidence="9" type="primary">metC</name>
    <name evidence="9" type="ORF">CPA45_11015</name>
</gene>
<dbReference type="InterPro" id="IPR015422">
    <property type="entry name" value="PyrdxlP-dep_Trfase_small"/>
</dbReference>
<comment type="cofactor">
    <cofactor evidence="1">
        <name>pyridoxal 5'-phosphate</name>
        <dbReference type="ChEBI" id="CHEBI:597326"/>
    </cofactor>
</comment>
<dbReference type="CDD" id="cd00158">
    <property type="entry name" value="RHOD"/>
    <property type="match status" value="1"/>
</dbReference>
<evidence type="ECO:0000256" key="3">
    <source>
        <dbReference type="ARBA" id="ARBA00022898"/>
    </source>
</evidence>
<dbReference type="GO" id="GO:0019450">
    <property type="term" value="P:L-cysteine catabolic process to pyruvate"/>
    <property type="evidence" value="ECO:0007669"/>
    <property type="project" value="TreeGrafter"/>
</dbReference>
<dbReference type="OrthoDB" id="9805807at2"/>
<dbReference type="InterPro" id="IPR015421">
    <property type="entry name" value="PyrdxlP-dep_Trfase_major"/>
</dbReference>
<dbReference type="GO" id="GO:0019346">
    <property type="term" value="P:transsulfuration"/>
    <property type="evidence" value="ECO:0007669"/>
    <property type="project" value="InterPro"/>
</dbReference>
<dbReference type="InterPro" id="IPR000277">
    <property type="entry name" value="Cys/Met-Metab_PyrdxlP-dep_enz"/>
</dbReference>
<dbReference type="GO" id="GO:0030170">
    <property type="term" value="F:pyridoxal phosphate binding"/>
    <property type="evidence" value="ECO:0007669"/>
    <property type="project" value="InterPro"/>
</dbReference>
<dbReference type="SUPFAM" id="SSF52821">
    <property type="entry name" value="Rhodanese/Cell cycle control phosphatase"/>
    <property type="match status" value="4"/>
</dbReference>
<dbReference type="AlphaFoldDB" id="A0A2A4HLP7"/>
<dbReference type="FunFam" id="3.40.640.10:FF:000046">
    <property type="entry name" value="Cystathionine gamma-lyase"/>
    <property type="match status" value="1"/>
</dbReference>
<dbReference type="InterPro" id="IPR006233">
    <property type="entry name" value="Cys_b_lyase_bac"/>
</dbReference>
<dbReference type="Gene3D" id="3.90.1150.10">
    <property type="entry name" value="Aspartate Aminotransferase, domain 1"/>
    <property type="match status" value="1"/>
</dbReference>
<evidence type="ECO:0000256" key="7">
    <source>
        <dbReference type="ARBA" id="ARBA00047625"/>
    </source>
</evidence>
<dbReference type="SUPFAM" id="SSF53383">
    <property type="entry name" value="PLP-dependent transferases"/>
    <property type="match status" value="1"/>
</dbReference>
<dbReference type="InterPro" id="IPR036873">
    <property type="entry name" value="Rhodanese-like_dom_sf"/>
</dbReference>
<dbReference type="NCBIfam" id="TIGR01324">
    <property type="entry name" value="cysta_beta_ly_B"/>
    <property type="match status" value="1"/>
</dbReference>
<evidence type="ECO:0000313" key="9">
    <source>
        <dbReference type="EMBL" id="PCF95686.1"/>
    </source>
</evidence>
<accession>A0A2A4HLP7</accession>
<dbReference type="InterPro" id="IPR015424">
    <property type="entry name" value="PyrdxlP-dep_Trfase"/>
</dbReference>
<dbReference type="Pfam" id="PF01053">
    <property type="entry name" value="Cys_Met_Meta_PP"/>
    <property type="match status" value="1"/>
</dbReference>
<reference evidence="10" key="1">
    <citation type="submission" date="2017-09" db="EMBL/GenBank/DDBJ databases">
        <authorList>
            <person name="Cho G.-S."/>
            <person name="Oguntoyinbo F.A."/>
            <person name="Cnockaert M."/>
            <person name="Kabisch J."/>
            <person name="Neve H."/>
            <person name="Bockelmann W."/>
            <person name="Wenning M."/>
            <person name="Franz C.M."/>
            <person name="Vandamme P."/>
        </authorList>
    </citation>
    <scope>NUCLEOTIDE SEQUENCE [LARGE SCALE GENOMIC DNA]</scope>
    <source>
        <strain evidence="10">MBT G8648</strain>
    </source>
</reference>
<dbReference type="SMART" id="SM00450">
    <property type="entry name" value="RHOD"/>
    <property type="match status" value="4"/>
</dbReference>
<feature type="domain" description="Rhodanese" evidence="8">
    <location>
        <begin position="139"/>
        <end position="230"/>
    </location>
</feature>
<evidence type="ECO:0000256" key="1">
    <source>
        <dbReference type="ARBA" id="ARBA00001933"/>
    </source>
</evidence>
<sequence length="921" mass="101006">MTTVSPLQLKQWLFDGNEIALFDVREHGQYGAAHLFHAIPLPYSRLEIEVRRLAPNPKVRTVVYDSEGGGVSSKAAQHLRELGYQQVYQLSGGSRAWYKAGNELFAGVHVPSKAFGELVEQVRHTPHITAERLSTWQREGEPVVVLDGRPFDEYHKMNIPGGICCPNGELGYRIHDVVSDSSTPIVINCAGRTRSIIGAQTLVDLGIENPVYALENGTQGWYLADLELEHGSNKRYPETITPKQADEQRKAAWALASRHGVSLINTAKLAEWVSDQQRTLFVCDVRSPEEFAAASIPGAQSTPGGQLIQATDLYIGVRGARIVLFDDDGVRAPIVAAWLRQMGREVYVLSDSLADAIAEVELNKALAVPGALNLPELPSIAPSTLAARLINEDIALIDLRPSGEFIGGHIAGALWSTRPLVPDTIAGETRPIVLISHERSVASLTALEFTAHQIQSMQWMSDDIKEWREAGLPLTRLSDALTDEQRIDFLFFAHDRHAGNKAAARQYLDWEVGLLDQLDPLDLNRFRSAIQPQLRHDPSTLLVHSARPEPKAGGYAVNHSVSRLSTVLFDSADEMQSVRSRRDNERLLSYGARGNPTAFALEDLVSELEGGYRTKLFSTGLAAITHMFMAYLRPGDHLLITEGTYAPARRVAQQLLAPFGIEVSYFPADGRDIERHLRDNTRMVYAEVPSSLLFEFADLPAIAALCRGKSILLAVDNTWGSGYLYRPLTLGADISVMALTKYIAGHSDVLMGSVCTTEQAWSALSQLSDTVGATVSPDDAYLVLRGARTLAPRLETHQRHGLEIARWLATRPEVARVYHPALSEHPGHELWKRDFSGANGLLTFAFAEAANIDLNAFIGALQLFGLGASWGGFESLVSIADVGEREGSDTAGPFLRLHIGLESPAALIDDLIQGFMAGIRY</sequence>
<comment type="pathway">
    <text evidence="5">Amino-acid biosynthesis; L-methionine biosynthesis via de novo pathway; L-homocysteine from L-cystathionine: step 1/1.</text>
</comment>
<evidence type="ECO:0000259" key="8">
    <source>
        <dbReference type="PROSITE" id="PS50206"/>
    </source>
</evidence>
<feature type="domain" description="Rhodanese" evidence="8">
    <location>
        <begin position="15"/>
        <end position="106"/>
    </location>
</feature>
<dbReference type="Gene3D" id="3.40.640.10">
    <property type="entry name" value="Type I PLP-dependent aspartate aminotransferase-like (Major domain)"/>
    <property type="match status" value="1"/>
</dbReference>
<feature type="domain" description="Rhodanese" evidence="8">
    <location>
        <begin position="284"/>
        <end position="361"/>
    </location>
</feature>
<evidence type="ECO:0000256" key="5">
    <source>
        <dbReference type="ARBA" id="ARBA00046315"/>
    </source>
</evidence>
<dbReference type="PROSITE" id="PS00868">
    <property type="entry name" value="CYS_MET_METAB_PP"/>
    <property type="match status" value="1"/>
</dbReference>
<dbReference type="PANTHER" id="PTHR43500">
    <property type="entry name" value="CYSTATHIONINE BETA-LYASE-RELATED"/>
    <property type="match status" value="1"/>
</dbReference>
<comment type="catalytic activity">
    <reaction evidence="6">
        <text>L,L-cystathionine + H2O = L-homocysteine + pyruvate + NH4(+)</text>
        <dbReference type="Rhea" id="RHEA:13965"/>
        <dbReference type="ChEBI" id="CHEBI:15361"/>
        <dbReference type="ChEBI" id="CHEBI:15377"/>
        <dbReference type="ChEBI" id="CHEBI:28938"/>
        <dbReference type="ChEBI" id="CHEBI:58161"/>
        <dbReference type="ChEBI" id="CHEBI:58199"/>
    </reaction>
</comment>